<evidence type="ECO:0008006" key="12">
    <source>
        <dbReference type="Google" id="ProtNLM"/>
    </source>
</evidence>
<dbReference type="InterPro" id="IPR010619">
    <property type="entry name" value="ThrE-like_N"/>
</dbReference>
<evidence type="ECO:0000256" key="1">
    <source>
        <dbReference type="ARBA" id="ARBA00004651"/>
    </source>
</evidence>
<dbReference type="GO" id="GO:0005886">
    <property type="term" value="C:plasma membrane"/>
    <property type="evidence" value="ECO:0007669"/>
    <property type="project" value="UniProtKB-SubCell"/>
</dbReference>
<keyword evidence="2" id="KW-1003">Cell membrane</keyword>
<comment type="subcellular location">
    <subcellularLocation>
        <location evidence="1">Cell membrane</location>
        <topology evidence="1">Multi-pass membrane protein</topology>
    </subcellularLocation>
</comment>
<dbReference type="PANTHER" id="PTHR34390">
    <property type="entry name" value="UPF0442 PROTEIN YJJB-RELATED"/>
    <property type="match status" value="1"/>
</dbReference>
<dbReference type="GO" id="GO:0022857">
    <property type="term" value="F:transmembrane transporter activity"/>
    <property type="evidence" value="ECO:0007669"/>
    <property type="project" value="InterPro"/>
</dbReference>
<dbReference type="PATRIC" id="fig|136857.5.peg.2250"/>
<dbReference type="InterPro" id="IPR050539">
    <property type="entry name" value="ThrE_Dicarb/AminoAcid_Exp"/>
</dbReference>
<dbReference type="OrthoDB" id="9763957at2"/>
<gene>
    <name evidence="10" type="ORF">CTEST_11405</name>
</gene>
<dbReference type="AlphaFoldDB" id="A0A0G3HCN7"/>
<sequence>MSTLTEKFASFLTGSGRIATIDAAKAAPPPSPLAPIDLTDHTQVAAVMDLAARIGDILLSSGTSNSDTKAQIHAVTSAYGLHYCHVDITMNTITIFTTIGQNRKTPVNVFRVVRKMTMDFSKLSEVDRLIRSIQAGATPPEVAERILDELAAAPAQYGTWTSIMGWGLMGGAVAVMLGGGWLVAATAFGTSSLIMAMNTWLGRKQLPTFFQNVFGGIVATLPAAVIYSLAAELGVRITPSQIIASGIIVLLAGLTLVQSLQDGITGAPVTASARFFETMLFTGAIVAGVGIGISLTAMMGISLPPLETSPPPNFTSSSVRVFSGAVAAAGFAIACFAEWSSVVISALTALAGSAFYYFALLPFGVGPVVAASVAAVVIGLAGGLLARRFLIPPLITAIAGITPFLPGLAVYRGMYASMHEQMLVGFTNIALALAIACGLAAGVVLGEWVARRLRRPPTLNLYRYFRQSRRLTFQQIDRRKRKIPRS</sequence>
<feature type="transmembrane region" description="Helical" evidence="7">
    <location>
        <begin position="280"/>
        <end position="301"/>
    </location>
</feature>
<feature type="transmembrane region" description="Helical" evidence="7">
    <location>
        <begin position="166"/>
        <end position="189"/>
    </location>
</feature>
<evidence type="ECO:0000259" key="8">
    <source>
        <dbReference type="Pfam" id="PF06738"/>
    </source>
</evidence>
<comment type="similarity">
    <text evidence="6">Belongs to the ThrE exporter (TC 2.A.79) family.</text>
</comment>
<evidence type="ECO:0000256" key="7">
    <source>
        <dbReference type="SAM" id="Phobius"/>
    </source>
</evidence>
<evidence type="ECO:0000256" key="4">
    <source>
        <dbReference type="ARBA" id="ARBA00022989"/>
    </source>
</evidence>
<evidence type="ECO:0000256" key="5">
    <source>
        <dbReference type="ARBA" id="ARBA00023136"/>
    </source>
</evidence>
<evidence type="ECO:0000313" key="11">
    <source>
        <dbReference type="Proteomes" id="UP000035540"/>
    </source>
</evidence>
<reference evidence="10 11" key="1">
    <citation type="journal article" date="2015" name="Genome Announc.">
        <title>Complete Genome Sequence of the Type Strain Corynebacterium testudinoris DSM 44614, Recovered from Necrotic Lesions in the Mouth of a Tortoise.</title>
        <authorList>
            <person name="Ruckert C."/>
            <person name="Kriete M."/>
            <person name="Jaenicke S."/>
            <person name="Winkler A."/>
            <person name="Tauch A."/>
        </authorList>
    </citation>
    <scope>NUCLEOTIDE SEQUENCE [LARGE SCALE GENOMIC DNA]</scope>
    <source>
        <strain evidence="10 11">DSM 44614</strain>
    </source>
</reference>
<dbReference type="InterPro" id="IPR024528">
    <property type="entry name" value="ThrE_2"/>
</dbReference>
<feature type="transmembrane region" description="Helical" evidence="7">
    <location>
        <begin position="209"/>
        <end position="230"/>
    </location>
</feature>
<name>A0A0G3HCN7_9CORY</name>
<organism evidence="10 11">
    <name type="scientific">Corynebacterium testudinoris</name>
    <dbReference type="NCBI Taxonomy" id="136857"/>
    <lineage>
        <taxon>Bacteria</taxon>
        <taxon>Bacillati</taxon>
        <taxon>Actinomycetota</taxon>
        <taxon>Actinomycetes</taxon>
        <taxon>Mycobacteriales</taxon>
        <taxon>Corynebacteriaceae</taxon>
        <taxon>Corynebacterium</taxon>
    </lineage>
</organism>
<evidence type="ECO:0000256" key="6">
    <source>
        <dbReference type="ARBA" id="ARBA00034125"/>
    </source>
</evidence>
<dbReference type="Proteomes" id="UP000035540">
    <property type="component" value="Chromosome"/>
</dbReference>
<keyword evidence="5 7" id="KW-0472">Membrane</keyword>
<feature type="transmembrane region" description="Helical" evidence="7">
    <location>
        <begin position="389"/>
        <end position="411"/>
    </location>
</feature>
<feature type="transmembrane region" description="Helical" evidence="7">
    <location>
        <begin position="355"/>
        <end position="382"/>
    </location>
</feature>
<evidence type="ECO:0000256" key="2">
    <source>
        <dbReference type="ARBA" id="ARBA00022475"/>
    </source>
</evidence>
<evidence type="ECO:0000313" key="10">
    <source>
        <dbReference type="EMBL" id="AKK09688.1"/>
    </source>
</evidence>
<feature type="domain" description="Threonine/serine exporter-like N-terminal" evidence="8">
    <location>
        <begin position="49"/>
        <end position="295"/>
    </location>
</feature>
<keyword evidence="4 7" id="KW-1133">Transmembrane helix</keyword>
<dbReference type="EMBL" id="CP011545">
    <property type="protein sequence ID" value="AKK09688.1"/>
    <property type="molecule type" value="Genomic_DNA"/>
</dbReference>
<evidence type="ECO:0000259" key="9">
    <source>
        <dbReference type="Pfam" id="PF12821"/>
    </source>
</evidence>
<feature type="domain" description="Threonine/Serine exporter ThrE" evidence="9">
    <location>
        <begin position="323"/>
        <end position="447"/>
    </location>
</feature>
<dbReference type="RefSeq" id="WP_047253805.1">
    <property type="nucleotide sequence ID" value="NZ_CP011545.1"/>
</dbReference>
<keyword evidence="11" id="KW-1185">Reference proteome</keyword>
<protein>
    <recommendedName>
        <fullName evidence="12">Amino acid export carrier protein</fullName>
    </recommendedName>
</protein>
<feature type="transmembrane region" description="Helical" evidence="7">
    <location>
        <begin position="242"/>
        <end position="260"/>
    </location>
</feature>
<dbReference type="GO" id="GO:0015744">
    <property type="term" value="P:succinate transport"/>
    <property type="evidence" value="ECO:0007669"/>
    <property type="project" value="TreeGrafter"/>
</dbReference>
<feature type="transmembrane region" description="Helical" evidence="7">
    <location>
        <begin position="321"/>
        <end position="349"/>
    </location>
</feature>
<dbReference type="Pfam" id="PF12821">
    <property type="entry name" value="ThrE_2"/>
    <property type="match status" value="1"/>
</dbReference>
<proteinExistence type="inferred from homology"/>
<keyword evidence="3 7" id="KW-0812">Transmembrane</keyword>
<reference evidence="11" key="2">
    <citation type="submission" date="2015-05" db="EMBL/GenBank/DDBJ databases">
        <title>Complete genome sequence of Corynebacterium testudinoris DSM 44614, recovered from necrotic lesions in the mouth of a tortoise.</title>
        <authorList>
            <person name="Ruckert C."/>
            <person name="Albersmeier A."/>
            <person name="Winkler A."/>
            <person name="Tauch A."/>
        </authorList>
    </citation>
    <scope>NUCLEOTIDE SEQUENCE [LARGE SCALE GENOMIC DNA]</scope>
    <source>
        <strain evidence="11">DSM 44614</strain>
    </source>
</reference>
<evidence type="ECO:0000256" key="3">
    <source>
        <dbReference type="ARBA" id="ARBA00022692"/>
    </source>
</evidence>
<accession>A0A0G3HCN7</accession>
<dbReference type="Pfam" id="PF06738">
    <property type="entry name" value="ThrE"/>
    <property type="match status" value="1"/>
</dbReference>
<dbReference type="PANTHER" id="PTHR34390:SF2">
    <property type="entry name" value="SUCCINATE TRANSPORTER SUBUNIT YJJP-RELATED"/>
    <property type="match status" value="1"/>
</dbReference>
<dbReference type="NCBIfam" id="NF047720">
    <property type="entry name" value="ThrSerExpThrE"/>
    <property type="match status" value="1"/>
</dbReference>
<dbReference type="KEGG" id="cted:CTEST_11405"/>
<feature type="transmembrane region" description="Helical" evidence="7">
    <location>
        <begin position="423"/>
        <end position="445"/>
    </location>
</feature>
<dbReference type="STRING" id="136857.CTEST_11405"/>